<dbReference type="EMBL" id="CP056030">
    <property type="protein sequence ID" value="QKZ04152.1"/>
    <property type="molecule type" value="Genomic_DNA"/>
</dbReference>
<sequence>MVAFSGAIHWKVLAVEPTRQGHSMLRRRDSLKVIAALGCGWVPLPVLPATSRNSGSPAPTVKTPVHIQVPPGACDSHVHVFPDPSRYSPNRSFTPPPATAAQLLGLQRALMMDHVVIVNSTVYGPTIEPVLQAIEQLGQQRARGIALFDPTLTPRQLDDLHARGIRGIRVFLGLNADVDLNAAVRDLAIADRQVQGRPWHIQVYGKHPVLAALRAPLAALQAPLVIDHFCGLDASQGMQQNGFKEVLELVGSGKAYVKLSGAYYCSDQGPDYADMRPYAQALIAANPDRILWGSDWPHPNSAPVATRAATQIAPAQSIDDGLMLNQLATWAPDATLRQQMLVDNPKRLYGF</sequence>
<protein>
    <submittedName>
        <fullName evidence="2">Amidohydrolase family protein</fullName>
    </submittedName>
</protein>
<reference evidence="2 3" key="1">
    <citation type="submission" date="2020-06" db="EMBL/GenBank/DDBJ databases">
        <title>Pseudomonas eucalypticola sp. nov., an endophyte of Eucalyptus dunnii leaves with biocontrol ability of eucalyptus leaf blight.</title>
        <authorList>
            <person name="Liu Y."/>
            <person name="Song Z."/>
            <person name="Zeng H."/>
            <person name="Lu M."/>
            <person name="Wang X."/>
            <person name="Lian X."/>
            <person name="Zhang Q."/>
        </authorList>
    </citation>
    <scope>NUCLEOTIDE SEQUENCE [LARGE SCALE GENOMIC DNA]</scope>
    <source>
        <strain evidence="2 3">NP-1</strain>
    </source>
</reference>
<dbReference type="InterPro" id="IPR032466">
    <property type="entry name" value="Metal_Hydrolase"/>
</dbReference>
<keyword evidence="3" id="KW-1185">Reference proteome</keyword>
<accession>A0A7D5D6V0</accession>
<dbReference type="KEGG" id="pez:HWQ56_10300"/>
<dbReference type="InterPro" id="IPR052358">
    <property type="entry name" value="Aro_Compnd_Degr_Hydrolases"/>
</dbReference>
<dbReference type="AlphaFoldDB" id="A0A7D5D6V0"/>
<evidence type="ECO:0000313" key="3">
    <source>
        <dbReference type="Proteomes" id="UP000509568"/>
    </source>
</evidence>
<feature type="domain" description="Amidohydrolase-related" evidence="1">
    <location>
        <begin position="74"/>
        <end position="351"/>
    </location>
</feature>
<dbReference type="PANTHER" id="PTHR35563:SF2">
    <property type="entry name" value="BARREL METAL-DEPENDENT HYDROLASE, PUTATIVE (AFU_ORTHOLOGUE AFUA_1G16240)-RELATED"/>
    <property type="match status" value="1"/>
</dbReference>
<dbReference type="InterPro" id="IPR006680">
    <property type="entry name" value="Amidohydro-rel"/>
</dbReference>
<dbReference type="RefSeq" id="WP_176570371.1">
    <property type="nucleotide sequence ID" value="NZ_CP056030.1"/>
</dbReference>
<dbReference type="Pfam" id="PF04909">
    <property type="entry name" value="Amidohydro_2"/>
    <property type="match status" value="1"/>
</dbReference>
<dbReference type="PANTHER" id="PTHR35563">
    <property type="entry name" value="BARREL METAL-DEPENDENT HYDROLASE, PUTATIVE (AFU_ORTHOLOGUE AFUA_1G16240)-RELATED"/>
    <property type="match status" value="1"/>
</dbReference>
<gene>
    <name evidence="2" type="ORF">HWQ56_10300</name>
</gene>
<keyword evidence="2" id="KW-0378">Hydrolase</keyword>
<evidence type="ECO:0000259" key="1">
    <source>
        <dbReference type="Pfam" id="PF04909"/>
    </source>
</evidence>
<name>A0A7D5D6V0_9PSED</name>
<dbReference type="GO" id="GO:0016787">
    <property type="term" value="F:hydrolase activity"/>
    <property type="evidence" value="ECO:0007669"/>
    <property type="project" value="UniProtKB-KW"/>
</dbReference>
<proteinExistence type="predicted"/>
<dbReference type="SUPFAM" id="SSF51556">
    <property type="entry name" value="Metallo-dependent hydrolases"/>
    <property type="match status" value="1"/>
</dbReference>
<dbReference type="Gene3D" id="3.20.20.140">
    <property type="entry name" value="Metal-dependent hydrolases"/>
    <property type="match status" value="1"/>
</dbReference>
<organism evidence="2 3">
    <name type="scientific">Pseudomonas eucalypticola</name>
    <dbReference type="NCBI Taxonomy" id="2599595"/>
    <lineage>
        <taxon>Bacteria</taxon>
        <taxon>Pseudomonadati</taxon>
        <taxon>Pseudomonadota</taxon>
        <taxon>Gammaproteobacteria</taxon>
        <taxon>Pseudomonadales</taxon>
        <taxon>Pseudomonadaceae</taxon>
        <taxon>Pseudomonas</taxon>
    </lineage>
</organism>
<dbReference type="Proteomes" id="UP000509568">
    <property type="component" value="Chromosome"/>
</dbReference>
<evidence type="ECO:0000313" key="2">
    <source>
        <dbReference type="EMBL" id="QKZ04152.1"/>
    </source>
</evidence>